<dbReference type="AlphaFoldDB" id="A0A3G8ZM21"/>
<accession>A0A3G8ZM21</accession>
<dbReference type="OrthoDB" id="3578149at2"/>
<name>A0A3G8ZM21_9ACTN</name>
<keyword evidence="2" id="KW-1185">Reference proteome</keyword>
<sequence length="61" mass="6934">MELRTCNACGKTSTESALTWSLERDVRSPGVEWWSCDECARANVRSIEAKLDPQFWSKPLS</sequence>
<dbReference type="KEGG" id="nak:EH165_09890"/>
<evidence type="ECO:0000313" key="1">
    <source>
        <dbReference type="EMBL" id="AZI58402.1"/>
    </source>
</evidence>
<reference evidence="1 2" key="1">
    <citation type="submission" date="2018-11" db="EMBL/GenBank/DDBJ databases">
        <authorList>
            <person name="Da X."/>
        </authorList>
    </citation>
    <scope>NUCLEOTIDE SEQUENCE [LARGE SCALE GENOMIC DNA]</scope>
    <source>
        <strain evidence="1 2">S14-144</strain>
    </source>
</reference>
<proteinExistence type="predicted"/>
<dbReference type="EMBL" id="CP034170">
    <property type="protein sequence ID" value="AZI58402.1"/>
    <property type="molecule type" value="Genomic_DNA"/>
</dbReference>
<gene>
    <name evidence="1" type="ORF">EH165_09890</name>
</gene>
<dbReference type="Proteomes" id="UP000268084">
    <property type="component" value="Chromosome"/>
</dbReference>
<protein>
    <submittedName>
        <fullName evidence="1">Uncharacterized protein</fullName>
    </submittedName>
</protein>
<evidence type="ECO:0000313" key="2">
    <source>
        <dbReference type="Proteomes" id="UP000268084"/>
    </source>
</evidence>
<organism evidence="1 2">
    <name type="scientific">Nakamurella antarctica</name>
    <dbReference type="NCBI Taxonomy" id="1902245"/>
    <lineage>
        <taxon>Bacteria</taxon>
        <taxon>Bacillati</taxon>
        <taxon>Actinomycetota</taxon>
        <taxon>Actinomycetes</taxon>
        <taxon>Nakamurellales</taxon>
        <taxon>Nakamurellaceae</taxon>
        <taxon>Nakamurella</taxon>
    </lineage>
</organism>
<reference evidence="1 2" key="2">
    <citation type="submission" date="2018-12" db="EMBL/GenBank/DDBJ databases">
        <title>Nakamurella antarcticus sp. nov., isolated from Antarctica South Shetland Islands soil.</title>
        <authorList>
            <person name="Peng F."/>
        </authorList>
    </citation>
    <scope>NUCLEOTIDE SEQUENCE [LARGE SCALE GENOMIC DNA]</scope>
    <source>
        <strain evidence="1 2">S14-144</strain>
    </source>
</reference>